<gene>
    <name evidence="1" type="ORF">MSPICULIGERA_LOCUS8800</name>
</gene>
<keyword evidence="2" id="KW-1185">Reference proteome</keyword>
<reference evidence="1" key="1">
    <citation type="submission" date="2023-06" db="EMBL/GenBank/DDBJ databases">
        <authorList>
            <person name="Delattre M."/>
        </authorList>
    </citation>
    <scope>NUCLEOTIDE SEQUENCE</scope>
    <source>
        <strain evidence="1">AF72</strain>
    </source>
</reference>
<evidence type="ECO:0000313" key="1">
    <source>
        <dbReference type="EMBL" id="CAJ0570358.1"/>
    </source>
</evidence>
<accession>A0AA36CK95</accession>
<sequence length="99" mass="11177">MTRELWTVLAVCAALDDKMFAGVPGHWERKLRLAIRAWKKSVKGSTPTEQNLKITLVLMSHSVVIVAEEQLRNASPNHHHHHQHPSPAVAAAWCRRIFG</sequence>
<dbReference type="AlphaFoldDB" id="A0AA36CK95"/>
<evidence type="ECO:0000313" key="2">
    <source>
        <dbReference type="Proteomes" id="UP001177023"/>
    </source>
</evidence>
<comment type="caution">
    <text evidence="1">The sequence shown here is derived from an EMBL/GenBank/DDBJ whole genome shotgun (WGS) entry which is preliminary data.</text>
</comment>
<name>A0AA36CK95_9BILA</name>
<dbReference type="EMBL" id="CATQJA010002304">
    <property type="protein sequence ID" value="CAJ0570358.1"/>
    <property type="molecule type" value="Genomic_DNA"/>
</dbReference>
<proteinExistence type="predicted"/>
<organism evidence="1 2">
    <name type="scientific">Mesorhabditis spiculigera</name>
    <dbReference type="NCBI Taxonomy" id="96644"/>
    <lineage>
        <taxon>Eukaryota</taxon>
        <taxon>Metazoa</taxon>
        <taxon>Ecdysozoa</taxon>
        <taxon>Nematoda</taxon>
        <taxon>Chromadorea</taxon>
        <taxon>Rhabditida</taxon>
        <taxon>Rhabditina</taxon>
        <taxon>Rhabditomorpha</taxon>
        <taxon>Rhabditoidea</taxon>
        <taxon>Rhabditidae</taxon>
        <taxon>Mesorhabditinae</taxon>
        <taxon>Mesorhabditis</taxon>
    </lineage>
</organism>
<feature type="non-terminal residue" evidence="1">
    <location>
        <position position="99"/>
    </location>
</feature>
<dbReference type="Proteomes" id="UP001177023">
    <property type="component" value="Unassembled WGS sequence"/>
</dbReference>
<protein>
    <submittedName>
        <fullName evidence="1">Uncharacterized protein</fullName>
    </submittedName>
</protein>